<dbReference type="Pfam" id="PF06175">
    <property type="entry name" value="MiaE"/>
    <property type="match status" value="1"/>
</dbReference>
<sequence>MSACAVDSLQGRGNAGAFSKSNNSRLPTGLKSPINHPLILNLRKTISAVKLSLDLVYKTPPEWAHQAVENFDAFLQDHADCERKASAMAMSFVAKCPDKVEIIPELIETAVEELEHFQSVYELMESRGVQLPERMPKDLYMEELIKLCRHTVEERLMDRMLIASIVECRGAERFKLIADALKDEETKRFYRDLWISEAKHGHIFVKFALKYWPEKDVYERLSFLNEAEGKICADLEWRPALH</sequence>
<evidence type="ECO:0000313" key="2">
    <source>
        <dbReference type="Proteomes" id="UP000486602"/>
    </source>
</evidence>
<gene>
    <name evidence="1" type="ORF">G3O08_17725</name>
</gene>
<dbReference type="PANTHER" id="PTHR42637">
    <property type="entry name" value="TRNA-(MS[2]IO[6]A)-HYDROXYLASE"/>
    <property type="match status" value="1"/>
</dbReference>
<dbReference type="PANTHER" id="PTHR42637:SF1">
    <property type="entry name" value="TRNA 2-(METHYLSULFANYL)-N(6)-ISOPENTENYLADENOSINE(37) HYDROXYLASE"/>
    <property type="match status" value="1"/>
</dbReference>
<protein>
    <submittedName>
        <fullName evidence="1">tRNA-(Ms[2]io[6]A)-hydroxylase</fullName>
    </submittedName>
</protein>
<reference evidence="1 2" key="1">
    <citation type="submission" date="2020-02" db="EMBL/GenBank/DDBJ databases">
        <title>Out from the shadows clarifying the taxonomy of the family Cryomorphaceae and related taxa by utilizing the GTDB taxonomic framework.</title>
        <authorList>
            <person name="Bowman J.P."/>
        </authorList>
    </citation>
    <scope>NUCLEOTIDE SEQUENCE [LARGE SCALE GENOMIC DNA]</scope>
    <source>
        <strain evidence="1 2">QSSC 1-22</strain>
    </source>
</reference>
<proteinExistence type="predicted"/>
<dbReference type="Gene3D" id="1.20.1260.10">
    <property type="match status" value="1"/>
</dbReference>
<dbReference type="GO" id="GO:0045301">
    <property type="term" value="F:tRNA 2-(methylsulfanyl)-N(6)-isopentenyladenosine(37) hydroxylase activity"/>
    <property type="evidence" value="ECO:0007669"/>
    <property type="project" value="InterPro"/>
</dbReference>
<keyword evidence="2" id="KW-1185">Reference proteome</keyword>
<name>A0A7K3WUI5_9FLAO</name>
<accession>A0A7K3WUI5</accession>
<dbReference type="Proteomes" id="UP000486602">
    <property type="component" value="Unassembled WGS sequence"/>
</dbReference>
<dbReference type="CDD" id="cd07910">
    <property type="entry name" value="MiaE"/>
    <property type="match status" value="1"/>
</dbReference>
<dbReference type="SUPFAM" id="SSF47240">
    <property type="entry name" value="Ferritin-like"/>
    <property type="match status" value="1"/>
</dbReference>
<evidence type="ECO:0000313" key="1">
    <source>
        <dbReference type="EMBL" id="NEN25339.1"/>
    </source>
</evidence>
<comment type="caution">
    <text evidence="1">The sequence shown here is derived from an EMBL/GenBank/DDBJ whole genome shotgun (WGS) entry which is preliminary data.</text>
</comment>
<dbReference type="GO" id="GO:0006400">
    <property type="term" value="P:tRNA modification"/>
    <property type="evidence" value="ECO:0007669"/>
    <property type="project" value="InterPro"/>
</dbReference>
<dbReference type="InterPro" id="IPR012347">
    <property type="entry name" value="Ferritin-like"/>
</dbReference>
<dbReference type="AlphaFoldDB" id="A0A7K3WUI5"/>
<dbReference type="InterPro" id="IPR009078">
    <property type="entry name" value="Ferritin-like_SF"/>
</dbReference>
<dbReference type="InterPro" id="IPR010386">
    <property type="entry name" value="tRNA-Hydrxlase_MiaE"/>
</dbReference>
<dbReference type="EMBL" id="JAAGVY010000049">
    <property type="protein sequence ID" value="NEN25339.1"/>
    <property type="molecule type" value="Genomic_DNA"/>
</dbReference>
<organism evidence="1 2">
    <name type="scientific">Cryomorpha ignava</name>
    <dbReference type="NCBI Taxonomy" id="101383"/>
    <lineage>
        <taxon>Bacteria</taxon>
        <taxon>Pseudomonadati</taxon>
        <taxon>Bacteroidota</taxon>
        <taxon>Flavobacteriia</taxon>
        <taxon>Flavobacteriales</taxon>
        <taxon>Cryomorphaceae</taxon>
        <taxon>Cryomorpha</taxon>
    </lineage>
</organism>